<keyword evidence="5" id="KW-0482">Metalloprotease</keyword>
<keyword evidence="10" id="KW-1185">Reference proteome</keyword>
<evidence type="ECO:0000256" key="6">
    <source>
        <dbReference type="RuleBase" id="RU003797"/>
    </source>
</evidence>
<evidence type="ECO:0000256" key="1">
    <source>
        <dbReference type="ARBA" id="ARBA00022670"/>
    </source>
</evidence>
<evidence type="ECO:0000256" key="5">
    <source>
        <dbReference type="ARBA" id="ARBA00023049"/>
    </source>
</evidence>
<gene>
    <name evidence="9" type="ORF">GGQ88_000277</name>
</gene>
<dbReference type="PROSITE" id="PS50249">
    <property type="entry name" value="MPN"/>
    <property type="match status" value="1"/>
</dbReference>
<sequence length="245" mass="26886">MADQTRLFPEQDAEPSAGNGFDGADNSGHRARLRKRLMTGGEDALADHEVIEYLLMVARPRIDTKPIARSLIQRFGNLAGVLTADAQALALHPNMGETSAAALRIVALATRRLARNAVREQPVLSNWQALLDYLHIDMAHLNVERVRVLYLNTQNMLILDHLVSEGTLDESPIYVREVIKKALEIGAAAMILVHNHPSGSPQPSRADIQITNKIAEAGRMMGVMVHDHIIIGREGHTSLKAKGLI</sequence>
<comment type="similarity">
    <text evidence="6">Belongs to the UPF0758 family.</text>
</comment>
<dbReference type="InterPro" id="IPR020891">
    <property type="entry name" value="UPF0758_CS"/>
</dbReference>
<evidence type="ECO:0000256" key="7">
    <source>
        <dbReference type="SAM" id="MobiDB-lite"/>
    </source>
</evidence>
<comment type="caution">
    <text evidence="9">The sequence shown here is derived from an EMBL/GenBank/DDBJ whole genome shotgun (WGS) entry which is preliminary data.</text>
</comment>
<evidence type="ECO:0000259" key="8">
    <source>
        <dbReference type="PROSITE" id="PS50249"/>
    </source>
</evidence>
<dbReference type="CDD" id="cd08071">
    <property type="entry name" value="MPN_DUF2466"/>
    <property type="match status" value="1"/>
</dbReference>
<dbReference type="InterPro" id="IPR037518">
    <property type="entry name" value="MPN"/>
</dbReference>
<dbReference type="EMBL" id="JACICY010000001">
    <property type="protein sequence ID" value="MBB3859037.1"/>
    <property type="molecule type" value="Genomic_DNA"/>
</dbReference>
<keyword evidence="2" id="KW-0479">Metal-binding</keyword>
<dbReference type="InterPro" id="IPR010994">
    <property type="entry name" value="RuvA_2-like"/>
</dbReference>
<dbReference type="PANTHER" id="PTHR30471">
    <property type="entry name" value="DNA REPAIR PROTEIN RADC"/>
    <property type="match status" value="1"/>
</dbReference>
<dbReference type="Proteomes" id="UP000562395">
    <property type="component" value="Unassembled WGS sequence"/>
</dbReference>
<dbReference type="NCBIfam" id="NF000642">
    <property type="entry name" value="PRK00024.1"/>
    <property type="match status" value="1"/>
</dbReference>
<organism evidence="9 10">
    <name type="scientific">Novosphingobium hassiacum</name>
    <dbReference type="NCBI Taxonomy" id="173676"/>
    <lineage>
        <taxon>Bacteria</taxon>
        <taxon>Pseudomonadati</taxon>
        <taxon>Pseudomonadota</taxon>
        <taxon>Alphaproteobacteria</taxon>
        <taxon>Sphingomonadales</taxon>
        <taxon>Sphingomonadaceae</taxon>
        <taxon>Novosphingobium</taxon>
    </lineage>
</organism>
<dbReference type="AlphaFoldDB" id="A0A7W6EUC5"/>
<keyword evidence="4" id="KW-0862">Zinc</keyword>
<keyword evidence="3" id="KW-0378">Hydrolase</keyword>
<keyword evidence="1" id="KW-0645">Protease</keyword>
<dbReference type="Gene3D" id="3.40.140.10">
    <property type="entry name" value="Cytidine Deaminase, domain 2"/>
    <property type="match status" value="1"/>
</dbReference>
<dbReference type="PROSITE" id="PS01302">
    <property type="entry name" value="UPF0758"/>
    <property type="match status" value="1"/>
</dbReference>
<evidence type="ECO:0000256" key="2">
    <source>
        <dbReference type="ARBA" id="ARBA00022723"/>
    </source>
</evidence>
<evidence type="ECO:0000313" key="9">
    <source>
        <dbReference type="EMBL" id="MBB3859037.1"/>
    </source>
</evidence>
<dbReference type="GO" id="GO:0046872">
    <property type="term" value="F:metal ion binding"/>
    <property type="evidence" value="ECO:0007669"/>
    <property type="project" value="UniProtKB-KW"/>
</dbReference>
<name>A0A7W6EUC5_9SPHN</name>
<reference evidence="9 10" key="1">
    <citation type="submission" date="2020-08" db="EMBL/GenBank/DDBJ databases">
        <title>Genomic Encyclopedia of Type Strains, Phase IV (KMG-IV): sequencing the most valuable type-strain genomes for metagenomic binning, comparative biology and taxonomic classification.</title>
        <authorList>
            <person name="Goeker M."/>
        </authorList>
    </citation>
    <scope>NUCLEOTIDE SEQUENCE [LARGE SCALE GENOMIC DNA]</scope>
    <source>
        <strain evidence="9 10">DSM 14552</strain>
    </source>
</reference>
<evidence type="ECO:0000313" key="10">
    <source>
        <dbReference type="Proteomes" id="UP000562395"/>
    </source>
</evidence>
<proteinExistence type="inferred from homology"/>
<dbReference type="PANTHER" id="PTHR30471:SF3">
    <property type="entry name" value="UPF0758 PROTEIN YEES-RELATED"/>
    <property type="match status" value="1"/>
</dbReference>
<dbReference type="NCBIfam" id="TIGR00608">
    <property type="entry name" value="radc"/>
    <property type="match status" value="1"/>
</dbReference>
<dbReference type="InterPro" id="IPR001405">
    <property type="entry name" value="UPF0758"/>
</dbReference>
<feature type="domain" description="MPN" evidence="8">
    <location>
        <begin position="123"/>
        <end position="245"/>
    </location>
</feature>
<dbReference type="GO" id="GO:0006508">
    <property type="term" value="P:proteolysis"/>
    <property type="evidence" value="ECO:0007669"/>
    <property type="project" value="UniProtKB-KW"/>
</dbReference>
<accession>A0A7W6EUC5</accession>
<evidence type="ECO:0000256" key="3">
    <source>
        <dbReference type="ARBA" id="ARBA00022801"/>
    </source>
</evidence>
<evidence type="ECO:0000256" key="4">
    <source>
        <dbReference type="ARBA" id="ARBA00022833"/>
    </source>
</evidence>
<dbReference type="SUPFAM" id="SSF102712">
    <property type="entry name" value="JAB1/MPN domain"/>
    <property type="match status" value="1"/>
</dbReference>
<dbReference type="SUPFAM" id="SSF47781">
    <property type="entry name" value="RuvA domain 2-like"/>
    <property type="match status" value="1"/>
</dbReference>
<dbReference type="InterPro" id="IPR025657">
    <property type="entry name" value="RadC_JAB"/>
</dbReference>
<protein>
    <submittedName>
        <fullName evidence="9">DNA repair protein RadC</fullName>
    </submittedName>
</protein>
<dbReference type="GO" id="GO:0008237">
    <property type="term" value="F:metallopeptidase activity"/>
    <property type="evidence" value="ECO:0007669"/>
    <property type="project" value="UniProtKB-KW"/>
</dbReference>
<dbReference type="Pfam" id="PF04002">
    <property type="entry name" value="RadC"/>
    <property type="match status" value="1"/>
</dbReference>
<dbReference type="RefSeq" id="WP_183611230.1">
    <property type="nucleotide sequence ID" value="NZ_JACICY010000001.1"/>
</dbReference>
<feature type="region of interest" description="Disordered" evidence="7">
    <location>
        <begin position="1"/>
        <end position="28"/>
    </location>
</feature>